<proteinExistence type="predicted"/>
<dbReference type="KEGG" id="fsc:FSU_1210"/>
<keyword evidence="4" id="KW-1185">Reference proteome</keyword>
<accession>C9RN01</accession>
<dbReference type="Proteomes" id="UP000000517">
    <property type="component" value="Chromosome"/>
</dbReference>
<organism evidence="2 3">
    <name type="scientific">Fibrobacter succinogenes (strain ATCC 19169 / S85)</name>
    <dbReference type="NCBI Taxonomy" id="59374"/>
    <lineage>
        <taxon>Bacteria</taxon>
        <taxon>Pseudomonadati</taxon>
        <taxon>Fibrobacterota</taxon>
        <taxon>Fibrobacteria</taxon>
        <taxon>Fibrobacterales</taxon>
        <taxon>Fibrobacteraceae</taxon>
        <taxon>Fibrobacter</taxon>
    </lineage>
</organism>
<dbReference type="OrthoDB" id="9806957at2"/>
<dbReference type="RefSeq" id="WP_014545531.1">
    <property type="nucleotide sequence ID" value="NC_013410.1"/>
</dbReference>
<evidence type="ECO:0008006" key="5">
    <source>
        <dbReference type="Google" id="ProtNLM"/>
    </source>
</evidence>
<protein>
    <recommendedName>
        <fullName evidence="5">Prepilin-type N-terminal cleavage/methylation domain-containing protein</fullName>
    </recommendedName>
</protein>
<reference evidence="1 4" key="1">
    <citation type="submission" date="2009-10" db="EMBL/GenBank/DDBJ databases">
        <title>Complete sequence of Fibrobacter succinogenes subsp. succinogenes S85.</title>
        <authorList>
            <consortium name="US DOE Joint Genome Institute"/>
            <person name="Lucas S."/>
            <person name="Copeland A."/>
            <person name="Lapidus A."/>
            <person name="Glavina del Rio T."/>
            <person name="Tice H."/>
            <person name="Bruce D."/>
            <person name="Goodwin L."/>
            <person name="Pitluck S."/>
            <person name="Chertkov O."/>
            <person name="Detter J.C."/>
            <person name="Han C."/>
            <person name="Tapia R."/>
            <person name="Larimer F."/>
            <person name="Land M."/>
            <person name="Hauser L."/>
            <person name="Kyrpides N."/>
            <person name="Mikhailova N."/>
            <person name="Weimer P.J."/>
            <person name="Stevenson D.M."/>
            <person name="Boyum J."/>
            <person name="Brumm P.I."/>
            <person name="Mead D."/>
        </authorList>
    </citation>
    <scope>NUCLEOTIDE SEQUENCE [LARGE SCALE GENOMIC DNA]</scope>
    <source>
        <strain evidence="4">ATCC 19169 / S85</strain>
        <strain evidence="1">S85</strain>
    </source>
</reference>
<name>C9RN01_FIBSS</name>
<dbReference type="STRING" id="59374.FSU_1210"/>
<dbReference type="Gene3D" id="3.30.700.10">
    <property type="entry name" value="Glycoprotein, Type 4 Pilin"/>
    <property type="match status" value="1"/>
</dbReference>
<gene>
    <name evidence="1" type="ordered locus">Fisuc_0769</name>
    <name evidence="2" type="ordered locus">FSU_1210</name>
</gene>
<evidence type="ECO:0000313" key="3">
    <source>
        <dbReference type="Proteomes" id="UP000000517"/>
    </source>
</evidence>
<reference evidence="2" key="3">
    <citation type="submission" date="2010-08" db="EMBL/GenBank/DDBJ databases">
        <authorList>
            <person name="Durkin A.S."/>
            <person name="Nelson K.E."/>
            <person name="Morrison M."/>
            <person name="Forsberg C.W."/>
            <person name="Wilson D.B."/>
            <person name="Russell J.B."/>
            <person name="Cann I.K.O."/>
            <person name="Mackie R.I."/>
            <person name="White B.A."/>
        </authorList>
    </citation>
    <scope>NUCLEOTIDE SEQUENCE</scope>
    <source>
        <strain evidence="2">S85</strain>
    </source>
</reference>
<evidence type="ECO:0000313" key="2">
    <source>
        <dbReference type="EMBL" id="ADL26953.1"/>
    </source>
</evidence>
<dbReference type="KEGG" id="fsu:Fisuc_0769"/>
<evidence type="ECO:0000313" key="4">
    <source>
        <dbReference type="Proteomes" id="UP000001497"/>
    </source>
</evidence>
<dbReference type="eggNOG" id="COG2165">
    <property type="taxonomic scope" value="Bacteria"/>
</dbReference>
<evidence type="ECO:0000313" key="1">
    <source>
        <dbReference type="EMBL" id="ACX74379.1"/>
    </source>
</evidence>
<dbReference type="HOGENOM" id="CLU_620729_0_0_0"/>
<dbReference type="Proteomes" id="UP000001497">
    <property type="component" value="Chromosome"/>
</dbReference>
<dbReference type="AlphaFoldDB" id="C9RN01"/>
<reference evidence="3" key="2">
    <citation type="submission" date="2010-08" db="EMBL/GenBank/DDBJ databases">
        <title>Complete sequence of Fibrobacter succinogenes subsp. succinogenes S85.</title>
        <authorList>
            <person name="Durkin A.S."/>
            <person name="Nelson K.E."/>
            <person name="Morrison M."/>
            <person name="Forsberg C.W."/>
            <person name="Wilson D.B."/>
            <person name="Russell J.B."/>
            <person name="Cann I.K.O."/>
            <person name="Mackie R.I."/>
            <person name="White B.A."/>
        </authorList>
    </citation>
    <scope>NUCLEOTIDE SEQUENCE [LARGE SCALE GENOMIC DNA]</scope>
    <source>
        <strain evidence="3">ATCC 19169 / S85</strain>
    </source>
</reference>
<sequence>MSFNSREGFTLIELMVYIALLGGIVLLAGQAFSDSTKMRVRTQSMLQANQTAGNVGTILKEDIAQLGAKSSKEAGGGTMDVFNTDHIHDVYMDPDATEDADKDSSSFTIVKNDDGDGRDKITMRRLRYSDAGAYQAVEEVTWFLEDRVLKRSCKSTSALVEDAECPSENASVVTIAEHVDKFSLTPAKPTTEVASVSVLPSSSESDKNFKLVSRFGDENFEPVTIAPEEGGTSIKLSGFSMNYNFTTSEPISNPDMIKANQVFVSSLGSSLSSWGAQCIQVTLSPYIEYEISFSMPYSATDDPSRMFCPGRDHMAVGFRYAENGNKLDGLSDFQFYPPTVGDERDTGLRKMRFTTNTTYENVCLGFTFVSFSPVASSGNITISNVRLRKVPSSNYTFTDEAIATADKKNVKAIKLELSINKNGEAGAETAIISIPSNGPRD</sequence>
<dbReference type="EMBL" id="CP001792">
    <property type="protein sequence ID" value="ACX74379.1"/>
    <property type="molecule type" value="Genomic_DNA"/>
</dbReference>
<dbReference type="EMBL" id="CP002158">
    <property type="protein sequence ID" value="ADL26953.1"/>
    <property type="molecule type" value="Genomic_DNA"/>
</dbReference>